<dbReference type="InterPro" id="IPR011990">
    <property type="entry name" value="TPR-like_helical_dom_sf"/>
</dbReference>
<dbReference type="EMBL" id="LN483157">
    <property type="protein sequence ID" value="CED84048.1"/>
    <property type="molecule type" value="Genomic_DNA"/>
</dbReference>
<dbReference type="PANTHER" id="PTHR44140">
    <property type="entry name" value="LD25575P"/>
    <property type="match status" value="1"/>
</dbReference>
<evidence type="ECO:0000259" key="6">
    <source>
        <dbReference type="PROSITE" id="PS50076"/>
    </source>
</evidence>
<dbReference type="GO" id="GO:0051087">
    <property type="term" value="F:protein-folding chaperone binding"/>
    <property type="evidence" value="ECO:0007669"/>
    <property type="project" value="TreeGrafter"/>
</dbReference>
<dbReference type="CDD" id="cd06257">
    <property type="entry name" value="DnaJ"/>
    <property type="match status" value="1"/>
</dbReference>
<keyword evidence="4" id="KW-0802">TPR repeat</keyword>
<evidence type="ECO:0000256" key="4">
    <source>
        <dbReference type="PROSITE-ProRule" id="PRU00339"/>
    </source>
</evidence>
<evidence type="ECO:0000313" key="7">
    <source>
        <dbReference type="EMBL" id="CED84048.1"/>
    </source>
</evidence>
<dbReference type="SUPFAM" id="SSF46565">
    <property type="entry name" value="Chaperone J-domain"/>
    <property type="match status" value="1"/>
</dbReference>
<feature type="domain" description="J" evidence="6">
    <location>
        <begin position="403"/>
        <end position="464"/>
    </location>
</feature>
<evidence type="ECO:0000256" key="1">
    <source>
        <dbReference type="ARBA" id="ARBA00004240"/>
    </source>
</evidence>
<comment type="subcellular location">
    <subcellularLocation>
        <location evidence="1">Endoplasmic reticulum</location>
    </subcellularLocation>
</comment>
<sequence length="515" mass="56205">MRSLSAASIEEAAPFLRDGNAALLKGSYLDAVRLFGEAFGAPSSIFLYDLDPSYVTLYKRATAYLSLGRNSAAVEDFDAILKLNPKFFKAYLEKAKVQAKEGQYSAATKSLKAFLASNPSDSAASELLDSVKSAEKSLISARKSFSKKHYEACISTTSSVIEVSPLLHEAREMRAGCYFGAGDVDNGIGELTRLATLDPSSADLAIKVSSLSYFLINTSPTLPQLKQCLHYDPDSKPCKKAFKELKALSKQVTQSTNFISGSSWRAALNILRGTANKPSLLTTFDELLAKYQESSFQGIFPPSVDLKKISSPRLALWEAACKAHVQLGEVKKAKDACEEVLLMDEESVDGLVGKAEGLLKDEEWEQAVRVLERAFEIGGRSNQDVANRLQKAQRLLKISRAKDYYKVLDVSRDADARTIKKAYRKAAKTAHPDKGGSEAKMAAVNEAYEVLSNPELKARFDNGDDPNDTSQPSGHGRGSPFAHHGGSPFEHFFHQQGGGGNPFEGQGGQKFHFKF</sequence>
<dbReference type="PROSITE" id="PS50076">
    <property type="entry name" value="DNAJ_2"/>
    <property type="match status" value="1"/>
</dbReference>
<evidence type="ECO:0000256" key="3">
    <source>
        <dbReference type="ARBA" id="ARBA00022824"/>
    </source>
</evidence>
<reference evidence="7" key="1">
    <citation type="submission" date="2014-08" db="EMBL/GenBank/DDBJ databases">
        <authorList>
            <person name="Sharma Rahul"/>
            <person name="Thines Marco"/>
        </authorList>
    </citation>
    <scope>NUCLEOTIDE SEQUENCE</scope>
</reference>
<dbReference type="Pfam" id="PF00226">
    <property type="entry name" value="DnaJ"/>
    <property type="match status" value="1"/>
</dbReference>
<proteinExistence type="predicted"/>
<evidence type="ECO:0000256" key="5">
    <source>
        <dbReference type="SAM" id="MobiDB-lite"/>
    </source>
</evidence>
<protein>
    <submittedName>
        <fullName evidence="7">DsRNA-activated protein kinase inhibitor P58, contains TPR and DnaJ domains</fullName>
    </submittedName>
</protein>
<dbReference type="InterPro" id="IPR051727">
    <property type="entry name" value="DnaJ_C3_Co-chaperones"/>
</dbReference>
<dbReference type="InterPro" id="IPR001623">
    <property type="entry name" value="DnaJ_domain"/>
</dbReference>
<keyword evidence="3" id="KW-0256">Endoplasmic reticulum</keyword>
<feature type="region of interest" description="Disordered" evidence="5">
    <location>
        <begin position="457"/>
        <end position="507"/>
    </location>
</feature>
<organism evidence="7">
    <name type="scientific">Phaffia rhodozyma</name>
    <name type="common">Yeast</name>
    <name type="synonym">Xanthophyllomyces dendrorhous</name>
    <dbReference type="NCBI Taxonomy" id="264483"/>
    <lineage>
        <taxon>Eukaryota</taxon>
        <taxon>Fungi</taxon>
        <taxon>Dikarya</taxon>
        <taxon>Basidiomycota</taxon>
        <taxon>Agaricomycotina</taxon>
        <taxon>Tremellomycetes</taxon>
        <taxon>Cystofilobasidiales</taxon>
        <taxon>Mrakiaceae</taxon>
        <taxon>Phaffia</taxon>
    </lineage>
</organism>
<evidence type="ECO:0000256" key="2">
    <source>
        <dbReference type="ARBA" id="ARBA00022729"/>
    </source>
</evidence>
<dbReference type="Gene3D" id="1.10.287.110">
    <property type="entry name" value="DnaJ domain"/>
    <property type="match status" value="1"/>
</dbReference>
<dbReference type="PROSITE" id="PS50005">
    <property type="entry name" value="TPR"/>
    <property type="match status" value="1"/>
</dbReference>
<dbReference type="SUPFAM" id="SSF48452">
    <property type="entry name" value="TPR-like"/>
    <property type="match status" value="2"/>
</dbReference>
<feature type="repeat" description="TPR" evidence="4">
    <location>
        <begin position="54"/>
        <end position="87"/>
    </location>
</feature>
<keyword evidence="2" id="KW-0732">Signal</keyword>
<dbReference type="SMART" id="SM00271">
    <property type="entry name" value="DnaJ"/>
    <property type="match status" value="1"/>
</dbReference>
<dbReference type="GO" id="GO:0051787">
    <property type="term" value="F:misfolded protein binding"/>
    <property type="evidence" value="ECO:0007669"/>
    <property type="project" value="TreeGrafter"/>
</dbReference>
<dbReference type="GO" id="GO:0034975">
    <property type="term" value="P:protein folding in endoplasmic reticulum"/>
    <property type="evidence" value="ECO:0007669"/>
    <property type="project" value="TreeGrafter"/>
</dbReference>
<dbReference type="Pfam" id="PF13432">
    <property type="entry name" value="TPR_16"/>
    <property type="match status" value="1"/>
</dbReference>
<dbReference type="PRINTS" id="PR00625">
    <property type="entry name" value="JDOMAIN"/>
</dbReference>
<dbReference type="AlphaFoldDB" id="A0A0F7SVP3"/>
<dbReference type="InterPro" id="IPR019734">
    <property type="entry name" value="TPR_rpt"/>
</dbReference>
<feature type="compositionally biased region" description="Gly residues" evidence="5">
    <location>
        <begin position="496"/>
        <end position="507"/>
    </location>
</feature>
<dbReference type="SMART" id="SM00028">
    <property type="entry name" value="TPR"/>
    <property type="match status" value="4"/>
</dbReference>
<dbReference type="PANTHER" id="PTHR44140:SF2">
    <property type="entry name" value="LD25575P"/>
    <property type="match status" value="1"/>
</dbReference>
<name>A0A0F7SVP3_PHARH</name>
<dbReference type="InterPro" id="IPR036869">
    <property type="entry name" value="J_dom_sf"/>
</dbReference>
<dbReference type="Gene3D" id="1.25.40.10">
    <property type="entry name" value="Tetratricopeptide repeat domain"/>
    <property type="match status" value="1"/>
</dbReference>
<dbReference type="GO" id="GO:0005783">
    <property type="term" value="C:endoplasmic reticulum"/>
    <property type="evidence" value="ECO:0007669"/>
    <property type="project" value="UniProtKB-SubCell"/>
</dbReference>
<accession>A0A0F7SVP3</accession>